<evidence type="ECO:0000313" key="3">
    <source>
        <dbReference type="Proteomes" id="UP001162156"/>
    </source>
</evidence>
<comment type="caution">
    <text evidence="2">The sequence shown here is derived from an EMBL/GenBank/DDBJ whole genome shotgun (WGS) entry which is preliminary data.</text>
</comment>
<name>A0AAV8WVY2_9CUCU</name>
<gene>
    <name evidence="2" type="ORF">NQ314_016546</name>
</gene>
<accession>A0AAV8WVY2</accession>
<evidence type="ECO:0000256" key="1">
    <source>
        <dbReference type="SAM" id="MobiDB-lite"/>
    </source>
</evidence>
<proteinExistence type="predicted"/>
<keyword evidence="3" id="KW-1185">Reference proteome</keyword>
<dbReference type="AlphaFoldDB" id="A0AAV8WVY2"/>
<evidence type="ECO:0000313" key="2">
    <source>
        <dbReference type="EMBL" id="KAJ8930631.1"/>
    </source>
</evidence>
<reference evidence="2" key="1">
    <citation type="journal article" date="2023" name="Insect Mol. Biol.">
        <title>Genome sequencing provides insights into the evolution of gene families encoding plant cell wall-degrading enzymes in longhorned beetles.</title>
        <authorList>
            <person name="Shin N.R."/>
            <person name="Okamura Y."/>
            <person name="Kirsch R."/>
            <person name="Pauchet Y."/>
        </authorList>
    </citation>
    <scope>NUCLEOTIDE SEQUENCE</scope>
    <source>
        <strain evidence="2">RBIC_L_NR</strain>
    </source>
</reference>
<organism evidence="2 3">
    <name type="scientific">Rhamnusium bicolor</name>
    <dbReference type="NCBI Taxonomy" id="1586634"/>
    <lineage>
        <taxon>Eukaryota</taxon>
        <taxon>Metazoa</taxon>
        <taxon>Ecdysozoa</taxon>
        <taxon>Arthropoda</taxon>
        <taxon>Hexapoda</taxon>
        <taxon>Insecta</taxon>
        <taxon>Pterygota</taxon>
        <taxon>Neoptera</taxon>
        <taxon>Endopterygota</taxon>
        <taxon>Coleoptera</taxon>
        <taxon>Polyphaga</taxon>
        <taxon>Cucujiformia</taxon>
        <taxon>Chrysomeloidea</taxon>
        <taxon>Cerambycidae</taxon>
        <taxon>Lepturinae</taxon>
        <taxon>Rhagiini</taxon>
        <taxon>Rhamnusium</taxon>
    </lineage>
</organism>
<sequence>MSETNDDEEIIELVIEDSDLHENCNRENEEAVPTTSSTPTTAKRVYENVPEENTTWKKYKPSDLQTPLNENLRNAKSFTIKKSFDVSRRRDQLPKKKMSIANYQEELLRKQLAQQETEHALKVELLKLEIELKKR</sequence>
<dbReference type="Proteomes" id="UP001162156">
    <property type="component" value="Unassembled WGS sequence"/>
</dbReference>
<dbReference type="EMBL" id="JANEYF010004595">
    <property type="protein sequence ID" value="KAJ8930631.1"/>
    <property type="molecule type" value="Genomic_DNA"/>
</dbReference>
<feature type="region of interest" description="Disordered" evidence="1">
    <location>
        <begin position="22"/>
        <end position="42"/>
    </location>
</feature>
<protein>
    <submittedName>
        <fullName evidence="2">Uncharacterized protein</fullName>
    </submittedName>
</protein>